<dbReference type="OrthoDB" id="8062037at2759"/>
<dbReference type="SUPFAM" id="SSF57850">
    <property type="entry name" value="RING/U-box"/>
    <property type="match status" value="1"/>
</dbReference>
<dbReference type="SMART" id="SM00184">
    <property type="entry name" value="RING"/>
    <property type="match status" value="1"/>
</dbReference>
<sequence>MSSNSNNKCNVWTTLVPFQYLPDATLHNLEKEKTTASKSSLLLSHGIHCSICLDEIRHDEMCHLMCHCSHWFHEMCLIEWLNISDTCPVCRKRNNAITYIDGRQQFIFRDSNKTICERSTFSDAEEESQSQILRAILTDVFDGVMREEYNMRVYEFFSSRLRDIDIYSQDEPHDIVSDYNSDYGDYMTFGNENDYYDDNYTFNDDSGSNEDDGDTRRAK</sequence>
<dbReference type="PANTHER" id="PTHR14155">
    <property type="entry name" value="RING FINGER DOMAIN-CONTAINING"/>
    <property type="match status" value="1"/>
</dbReference>
<evidence type="ECO:0000256" key="5">
    <source>
        <dbReference type="SAM" id="MobiDB-lite"/>
    </source>
</evidence>
<comment type="caution">
    <text evidence="7">The sequence shown here is derived from an EMBL/GenBank/DDBJ whole genome shotgun (WGS) entry which is preliminary data.</text>
</comment>
<protein>
    <recommendedName>
        <fullName evidence="6">RING-type domain-containing protein</fullName>
    </recommendedName>
</protein>
<accession>A0A443RVS5</accession>
<evidence type="ECO:0000256" key="3">
    <source>
        <dbReference type="ARBA" id="ARBA00022833"/>
    </source>
</evidence>
<evidence type="ECO:0000256" key="2">
    <source>
        <dbReference type="ARBA" id="ARBA00022771"/>
    </source>
</evidence>
<evidence type="ECO:0000256" key="4">
    <source>
        <dbReference type="PROSITE-ProRule" id="PRU00175"/>
    </source>
</evidence>
<name>A0A443RVS5_9ACAR</name>
<keyword evidence="2 4" id="KW-0863">Zinc-finger</keyword>
<dbReference type="InterPro" id="IPR013083">
    <property type="entry name" value="Znf_RING/FYVE/PHD"/>
</dbReference>
<dbReference type="STRING" id="299467.A0A443RVS5"/>
<keyword evidence="8" id="KW-1185">Reference proteome</keyword>
<feature type="domain" description="RING-type" evidence="6">
    <location>
        <begin position="49"/>
        <end position="91"/>
    </location>
</feature>
<dbReference type="Gene3D" id="3.30.40.10">
    <property type="entry name" value="Zinc/RING finger domain, C3HC4 (zinc finger)"/>
    <property type="match status" value="1"/>
</dbReference>
<dbReference type="VEuPathDB" id="VectorBase:LDEU012881"/>
<dbReference type="EMBL" id="NCKV01029446">
    <property type="protein sequence ID" value="RWS19159.1"/>
    <property type="molecule type" value="Genomic_DNA"/>
</dbReference>
<evidence type="ECO:0000313" key="7">
    <source>
        <dbReference type="EMBL" id="RWS19159.1"/>
    </source>
</evidence>
<feature type="region of interest" description="Disordered" evidence="5">
    <location>
        <begin position="199"/>
        <end position="219"/>
    </location>
</feature>
<dbReference type="InterPro" id="IPR053238">
    <property type="entry name" value="RING-H2_zinc_finger"/>
</dbReference>
<reference evidence="7 8" key="1">
    <citation type="journal article" date="2018" name="Gigascience">
        <title>Genomes of trombidid mites reveal novel predicted allergens and laterally-transferred genes associated with secondary metabolism.</title>
        <authorList>
            <person name="Dong X."/>
            <person name="Chaisiri K."/>
            <person name="Xia D."/>
            <person name="Armstrong S.D."/>
            <person name="Fang Y."/>
            <person name="Donnelly M.J."/>
            <person name="Kadowaki T."/>
            <person name="McGarry J.W."/>
            <person name="Darby A.C."/>
            <person name="Makepeace B.L."/>
        </authorList>
    </citation>
    <scope>NUCLEOTIDE SEQUENCE [LARGE SCALE GENOMIC DNA]</scope>
    <source>
        <strain evidence="7">UoL-UT</strain>
    </source>
</reference>
<dbReference type="PANTHER" id="PTHR14155:SF610">
    <property type="entry name" value="OS01G0755700 PROTEIN"/>
    <property type="match status" value="1"/>
</dbReference>
<dbReference type="AlphaFoldDB" id="A0A443RVS5"/>
<proteinExistence type="predicted"/>
<dbReference type="Proteomes" id="UP000288716">
    <property type="component" value="Unassembled WGS sequence"/>
</dbReference>
<dbReference type="Pfam" id="PF13639">
    <property type="entry name" value="zf-RING_2"/>
    <property type="match status" value="1"/>
</dbReference>
<evidence type="ECO:0000259" key="6">
    <source>
        <dbReference type="PROSITE" id="PS50089"/>
    </source>
</evidence>
<evidence type="ECO:0000313" key="8">
    <source>
        <dbReference type="Proteomes" id="UP000288716"/>
    </source>
</evidence>
<dbReference type="InterPro" id="IPR001841">
    <property type="entry name" value="Znf_RING"/>
</dbReference>
<dbReference type="PROSITE" id="PS50089">
    <property type="entry name" value="ZF_RING_2"/>
    <property type="match status" value="1"/>
</dbReference>
<evidence type="ECO:0000256" key="1">
    <source>
        <dbReference type="ARBA" id="ARBA00022723"/>
    </source>
</evidence>
<gene>
    <name evidence="7" type="ORF">B4U80_14496</name>
</gene>
<keyword evidence="1" id="KW-0479">Metal-binding</keyword>
<keyword evidence="3" id="KW-0862">Zinc</keyword>
<dbReference type="GO" id="GO:0008270">
    <property type="term" value="F:zinc ion binding"/>
    <property type="evidence" value="ECO:0007669"/>
    <property type="project" value="UniProtKB-KW"/>
</dbReference>
<organism evidence="7 8">
    <name type="scientific">Leptotrombidium deliense</name>
    <dbReference type="NCBI Taxonomy" id="299467"/>
    <lineage>
        <taxon>Eukaryota</taxon>
        <taxon>Metazoa</taxon>
        <taxon>Ecdysozoa</taxon>
        <taxon>Arthropoda</taxon>
        <taxon>Chelicerata</taxon>
        <taxon>Arachnida</taxon>
        <taxon>Acari</taxon>
        <taxon>Acariformes</taxon>
        <taxon>Trombidiformes</taxon>
        <taxon>Prostigmata</taxon>
        <taxon>Anystina</taxon>
        <taxon>Parasitengona</taxon>
        <taxon>Trombiculoidea</taxon>
        <taxon>Trombiculidae</taxon>
        <taxon>Leptotrombidium</taxon>
    </lineage>
</organism>